<dbReference type="Proteomes" id="UP000507470">
    <property type="component" value="Unassembled WGS sequence"/>
</dbReference>
<organism evidence="1 2">
    <name type="scientific">Mytilus coruscus</name>
    <name type="common">Sea mussel</name>
    <dbReference type="NCBI Taxonomy" id="42192"/>
    <lineage>
        <taxon>Eukaryota</taxon>
        <taxon>Metazoa</taxon>
        <taxon>Spiralia</taxon>
        <taxon>Lophotrochozoa</taxon>
        <taxon>Mollusca</taxon>
        <taxon>Bivalvia</taxon>
        <taxon>Autobranchia</taxon>
        <taxon>Pteriomorphia</taxon>
        <taxon>Mytilida</taxon>
        <taxon>Mytiloidea</taxon>
        <taxon>Mytilidae</taxon>
        <taxon>Mytilinae</taxon>
        <taxon>Mytilus</taxon>
    </lineage>
</organism>
<proteinExistence type="predicted"/>
<accession>A0A6J8ANZ6</accession>
<evidence type="ECO:0000313" key="2">
    <source>
        <dbReference type="Proteomes" id="UP000507470"/>
    </source>
</evidence>
<evidence type="ECO:0000313" key="1">
    <source>
        <dbReference type="EMBL" id="CAC5370815.1"/>
    </source>
</evidence>
<gene>
    <name evidence="1" type="ORF">MCOR_9496</name>
</gene>
<reference evidence="1 2" key="1">
    <citation type="submission" date="2020-06" db="EMBL/GenBank/DDBJ databases">
        <authorList>
            <person name="Li R."/>
            <person name="Bekaert M."/>
        </authorList>
    </citation>
    <scope>NUCLEOTIDE SEQUENCE [LARGE SCALE GENOMIC DNA]</scope>
    <source>
        <strain evidence="2">wild</strain>
    </source>
</reference>
<dbReference type="OrthoDB" id="10284057at2759"/>
<sequence length="290" mass="33785">MNMRAGLRRNNTDLIVSAKSAFAPLFHARNHPKYRDLEMVEAIQRTAVPDELIQFFNETESVSLNGDPYTGEGLDFKAETVNKEVQTWMPRGVPDGNDWLRVTRNLDKLKQLGKKCKELYGVKRRQTGQRNNNISEQITAYRVLLRSKEYLLSPLDKTKTHHSLSGIELDSDLINFQERATNRRTEYYDTKYENVDATKDTSMVCVMTDERRQMNDIQNQSKSYICDVVDNLLENIIDKEYQATLKNELNGYRLRLSRTKRDILIIFHSKLKDVIAEEDIAQDIQENKDE</sequence>
<protein>
    <submittedName>
        <fullName evidence="1">Uncharacterized protein</fullName>
    </submittedName>
</protein>
<dbReference type="AlphaFoldDB" id="A0A6J8ANZ6"/>
<keyword evidence="2" id="KW-1185">Reference proteome</keyword>
<dbReference type="EMBL" id="CACVKT020001737">
    <property type="protein sequence ID" value="CAC5370815.1"/>
    <property type="molecule type" value="Genomic_DNA"/>
</dbReference>
<name>A0A6J8ANZ6_MYTCO</name>